<dbReference type="Proteomes" id="UP001595904">
    <property type="component" value="Unassembled WGS sequence"/>
</dbReference>
<accession>A0ABV8SV84</accession>
<dbReference type="EMBL" id="JBHSDU010000003">
    <property type="protein sequence ID" value="MFC4311436.1"/>
    <property type="molecule type" value="Genomic_DNA"/>
</dbReference>
<evidence type="ECO:0000313" key="3">
    <source>
        <dbReference type="EMBL" id="MFC4311436.1"/>
    </source>
</evidence>
<sequence length="167" mass="18293">MNTVSCFSRTMLTLGAALAGVTLGGCSTHSESLPKSVVQSFERAFNQDDLNATLALFDDDAQILPERGPAITGREGISAFLKDQMTPVVSFNTEADMSMVRNDIAIEQGHYRVRDVRRGSDVEEGKYLHVWRNRGQGWKLYRVMYNTDTATPTAVSVAQATELDGTG</sequence>
<evidence type="ECO:0000256" key="1">
    <source>
        <dbReference type="SAM" id="SignalP"/>
    </source>
</evidence>
<protein>
    <submittedName>
        <fullName evidence="3">YybH family protein</fullName>
    </submittedName>
</protein>
<comment type="caution">
    <text evidence="3">The sequence shown here is derived from an EMBL/GenBank/DDBJ whole genome shotgun (WGS) entry which is preliminary data.</text>
</comment>
<evidence type="ECO:0000313" key="4">
    <source>
        <dbReference type="Proteomes" id="UP001595904"/>
    </source>
</evidence>
<dbReference type="RefSeq" id="WP_380599779.1">
    <property type="nucleotide sequence ID" value="NZ_JBHSDU010000003.1"/>
</dbReference>
<reference evidence="4" key="1">
    <citation type="journal article" date="2019" name="Int. J. Syst. Evol. Microbiol.">
        <title>The Global Catalogue of Microorganisms (GCM) 10K type strain sequencing project: providing services to taxonomists for standard genome sequencing and annotation.</title>
        <authorList>
            <consortium name="The Broad Institute Genomics Platform"/>
            <consortium name="The Broad Institute Genome Sequencing Center for Infectious Disease"/>
            <person name="Wu L."/>
            <person name="Ma J."/>
        </authorList>
    </citation>
    <scope>NUCLEOTIDE SEQUENCE [LARGE SCALE GENOMIC DNA]</scope>
    <source>
        <strain evidence="4">CGMCC 1.10759</strain>
    </source>
</reference>
<feature type="chain" id="PRO_5047460535" evidence="1">
    <location>
        <begin position="20"/>
        <end position="167"/>
    </location>
</feature>
<feature type="signal peptide" evidence="1">
    <location>
        <begin position="1"/>
        <end position="19"/>
    </location>
</feature>
<keyword evidence="1" id="KW-0732">Signal</keyword>
<name>A0ABV8SV84_9GAMM</name>
<gene>
    <name evidence="3" type="ORF">ACFPN2_20215</name>
</gene>
<dbReference type="CDD" id="cd00531">
    <property type="entry name" value="NTF2_like"/>
    <property type="match status" value="1"/>
</dbReference>
<proteinExistence type="predicted"/>
<dbReference type="Pfam" id="PF14534">
    <property type="entry name" value="DUF4440"/>
    <property type="match status" value="1"/>
</dbReference>
<dbReference type="InterPro" id="IPR027843">
    <property type="entry name" value="DUF4440"/>
</dbReference>
<feature type="domain" description="DUF4440" evidence="2">
    <location>
        <begin position="36"/>
        <end position="140"/>
    </location>
</feature>
<dbReference type="Gene3D" id="3.10.450.50">
    <property type="match status" value="1"/>
</dbReference>
<evidence type="ECO:0000259" key="2">
    <source>
        <dbReference type="Pfam" id="PF14534"/>
    </source>
</evidence>
<dbReference type="InterPro" id="IPR032710">
    <property type="entry name" value="NTF2-like_dom_sf"/>
</dbReference>
<keyword evidence="4" id="KW-1185">Reference proteome</keyword>
<organism evidence="3 4">
    <name type="scientific">Steroidobacter flavus</name>
    <dbReference type="NCBI Taxonomy" id="1842136"/>
    <lineage>
        <taxon>Bacteria</taxon>
        <taxon>Pseudomonadati</taxon>
        <taxon>Pseudomonadota</taxon>
        <taxon>Gammaproteobacteria</taxon>
        <taxon>Steroidobacterales</taxon>
        <taxon>Steroidobacteraceae</taxon>
        <taxon>Steroidobacter</taxon>
    </lineage>
</organism>
<dbReference type="SUPFAM" id="SSF54427">
    <property type="entry name" value="NTF2-like"/>
    <property type="match status" value="1"/>
</dbReference>